<sequence length="181" mass="21095">MQNWHWSLNNNKALTIELGKNISHTLKFKRSVLRDRLPESVAFSMDDACQFQRFADYLDSYSSLAPTQQFEIALHATALVRFGKLMLPQSWHFKFGEFDEQNQWPNAHLFCTLDSGFSQADFLIIEQDERCALCMLVDESFDMNGLLSMQQFDVVRVLNDRLQPSQRHPLPISRSHLQQRA</sequence>
<comment type="caution">
    <text evidence="3">The sequence shown here is derived from an EMBL/GenBank/DDBJ whole genome shotgun (WGS) entry which is preliminary data.</text>
</comment>
<gene>
    <name evidence="3" type="ORF">CWE06_02015</name>
</gene>
<dbReference type="Pfam" id="PF07126">
    <property type="entry name" value="ZapC_C"/>
    <property type="match status" value="1"/>
</dbReference>
<evidence type="ECO:0008006" key="5">
    <source>
        <dbReference type="Google" id="ProtNLM"/>
    </source>
</evidence>
<name>A0A432VY81_9GAMM</name>
<reference evidence="3 4" key="1">
    <citation type="journal article" date="2011" name="Front. Microbiol.">
        <title>Genomic signatures of strain selection and enhancement in Bacillus atrophaeus var. globigii, a historical biowarfare simulant.</title>
        <authorList>
            <person name="Gibbons H.S."/>
            <person name="Broomall S.M."/>
            <person name="McNew L.A."/>
            <person name="Daligault H."/>
            <person name="Chapman C."/>
            <person name="Bruce D."/>
            <person name="Karavis M."/>
            <person name="Krepps M."/>
            <person name="McGregor P.A."/>
            <person name="Hong C."/>
            <person name="Park K.H."/>
            <person name="Akmal A."/>
            <person name="Feldman A."/>
            <person name="Lin J.S."/>
            <person name="Chang W.E."/>
            <person name="Higgs B.W."/>
            <person name="Demirev P."/>
            <person name="Lindquist J."/>
            <person name="Liem A."/>
            <person name="Fochler E."/>
            <person name="Read T.D."/>
            <person name="Tapia R."/>
            <person name="Johnson S."/>
            <person name="Bishop-Lilly K.A."/>
            <person name="Detter C."/>
            <person name="Han C."/>
            <person name="Sozhamannan S."/>
            <person name="Rosenzweig C.N."/>
            <person name="Skowronski E.W."/>
        </authorList>
    </citation>
    <scope>NUCLEOTIDE SEQUENCE [LARGE SCALE GENOMIC DNA]</scope>
    <source>
        <strain evidence="3 4">AK5</strain>
    </source>
</reference>
<keyword evidence="4" id="KW-1185">Reference proteome</keyword>
<dbReference type="InterPro" id="IPR048373">
    <property type="entry name" value="ZapC_N"/>
</dbReference>
<evidence type="ECO:0000259" key="1">
    <source>
        <dbReference type="Pfam" id="PF07126"/>
    </source>
</evidence>
<feature type="domain" description="Cell-division protein ZapC C-terminal" evidence="1">
    <location>
        <begin position="86"/>
        <end position="167"/>
    </location>
</feature>
<dbReference type="OrthoDB" id="5765005at2"/>
<dbReference type="InterPro" id="IPR048372">
    <property type="entry name" value="ZapC_C"/>
</dbReference>
<evidence type="ECO:0000259" key="2">
    <source>
        <dbReference type="Pfam" id="PF21083"/>
    </source>
</evidence>
<dbReference type="Proteomes" id="UP000288212">
    <property type="component" value="Unassembled WGS sequence"/>
</dbReference>
<accession>A0A432VY81</accession>
<dbReference type="EMBL" id="PIPI01000001">
    <property type="protein sequence ID" value="RUO21651.1"/>
    <property type="molecule type" value="Genomic_DNA"/>
</dbReference>
<evidence type="ECO:0000313" key="4">
    <source>
        <dbReference type="Proteomes" id="UP000288212"/>
    </source>
</evidence>
<proteinExistence type="predicted"/>
<dbReference type="AlphaFoldDB" id="A0A432VY81"/>
<protein>
    <recommendedName>
        <fullName evidence="5">Cell division protein ZapC</fullName>
    </recommendedName>
</protein>
<evidence type="ECO:0000313" key="3">
    <source>
        <dbReference type="EMBL" id="RUO21651.1"/>
    </source>
</evidence>
<organism evidence="3 4">
    <name type="scientific">Aliidiomarina haloalkalitolerans</name>
    <dbReference type="NCBI Taxonomy" id="859059"/>
    <lineage>
        <taxon>Bacteria</taxon>
        <taxon>Pseudomonadati</taxon>
        <taxon>Pseudomonadota</taxon>
        <taxon>Gammaproteobacteria</taxon>
        <taxon>Alteromonadales</taxon>
        <taxon>Idiomarinaceae</taxon>
        <taxon>Aliidiomarina</taxon>
    </lineage>
</organism>
<feature type="domain" description="Cell-division protein ZapC N-terminal" evidence="2">
    <location>
        <begin position="2"/>
        <end position="84"/>
    </location>
</feature>
<dbReference type="RefSeq" id="WP_126790672.1">
    <property type="nucleotide sequence ID" value="NZ_PIPI01000001.1"/>
</dbReference>
<dbReference type="Pfam" id="PF21083">
    <property type="entry name" value="ZapC_N"/>
    <property type="match status" value="1"/>
</dbReference>